<evidence type="ECO:0000259" key="3">
    <source>
        <dbReference type="PROSITE" id="PS51258"/>
    </source>
</evidence>
<dbReference type="InterPro" id="IPR000008">
    <property type="entry name" value="C2_dom"/>
</dbReference>
<dbReference type="SMART" id="SM00239">
    <property type="entry name" value="C2"/>
    <property type="match status" value="1"/>
</dbReference>
<dbReference type="EMBL" id="MU007042">
    <property type="protein sequence ID" value="KAF2430048.1"/>
    <property type="molecule type" value="Genomic_DNA"/>
</dbReference>
<dbReference type="OrthoDB" id="2015333at2759"/>
<sequence length="1377" mass="158490">MSTHSARSRGNKSRVNSIVQESRLRRETSYSRKKIVSHDEAYSYALRVAYLHYLLQPRAKRIQHVSAPPKPAQRSHTSTMDLMKDFSLVRDAKSTKFPHAFMGALDKRITNVLMGKEKMQEYNDSLVKRTFATFLNEFKNPTFRRNVEKDRRVEDLLLIFFSNATKELQKGKAPDDDTWRLMVDRHVALFIRLISSILKDNDWQRDRPELASRLQTMEKKLLIGDQDLTADSTRNGGAGGYSVEVEVPLSHELKDMPLALIVSRTFGIPYGKVQDDLNKNRAAWTEKAALQDLKIYQTSMSLRTKKALTSDDFDTEEAYEAWKKAEAPEISQMMLAIMQSNMELAKSTTTNSLPQFKTHSDSPRVDSAYSDMSRKSSEPENSYVLDMPVDMNGLNLEDERDYESDSEKYVFIPPDVRAYYRAVLKICLSYDLRDQDLQSSEATADTHAVKLLSKQSTELLSEIASRWRVPHFSRPILFLDVVREMYQSEEIDLDTLDAAFLFFKQPQHDTKKTNRKSMLVQETIFDWRKWTVADYALYQQILSAIHDALQRDLFSLMLSSYDSKRPAIEPVMYVLNEHLYSDELFPKTAEDLDEYQSQLEMSLKEKAGDHYRELLAKNIPETADQWEFFHVIQLGKDVVKLADKIQKRYRKQPVVMGVNPLMVLIAEIFPSYAADARDLVKRVMSLAKENGKEVPQQDGFDLYKELVEIRRVHGEVLPSVPFAFHIEGLLQEFVWRWIAETDARIVGWVENAVKQDSFVPQIHPGQTHAEELHSVSIIDIFRSFNQSMEQIVNLNWDDDLQYAKFMTAISKAVGSGIARYCELLEQKFSKEMETLTPEQEAQRASTRQDKWMQYAKDAWANKEKIEPFQFLPESLVKLNNIEYAMQQLDKLENDINVDACAEVIHKYEPPPLQRQRRIDKYVFTIKIIEAEDLKACDMNGLSDPYVVLGDEYQKRLAKTRVIYGNLNPRWDETVDIITTGPLNIIATVWDWDTLGDHDCVGRTSLKLDPSHFRDFVPREYWLDLDTQGRVLLRVSMEGERDDIQFYFGKAFRNLKRAERDMSRKITDKLSAYIQHMLSTQRLRGLLSKGISMQTAISALSYFQKNRPPPPAPTGPTETDVLNALKPLFTYFDENFAIMKQTLTDSTMIMVMTRLWKEVLVTIEGLLVPPLSDKPSQQRPLNRQELDIVFKWLDALFKFFNAVDDETGEANGIPQDILKSPKYTELQSLNFFYFEATEDLIRTSESMASANLARQQQDSPSRLNPRFSAPPNLGPTGHSFGGAAGLVGLPTRRHKTVMLSRNLGTMKKAKEEKRKQAQAEPSDDIILRILRMRPEAERYLRDRSRQKERLAAAAAAEMIVRQSLAGGGGRMGALLPKR</sequence>
<feature type="compositionally biased region" description="Polar residues" evidence="1">
    <location>
        <begin position="1249"/>
        <end position="1261"/>
    </location>
</feature>
<dbReference type="PROSITE" id="PS50004">
    <property type="entry name" value="C2"/>
    <property type="match status" value="1"/>
</dbReference>
<feature type="domain" description="MHD1" evidence="3">
    <location>
        <begin position="700"/>
        <end position="824"/>
    </location>
</feature>
<dbReference type="InterPro" id="IPR014770">
    <property type="entry name" value="Munc13_1"/>
</dbReference>
<dbReference type="SUPFAM" id="SSF49562">
    <property type="entry name" value="C2 domain (Calcium/lipid-binding domain, CaLB)"/>
    <property type="match status" value="1"/>
</dbReference>
<protein>
    <recommendedName>
        <fullName evidence="7">C2 domain-containing protein</fullName>
    </recommendedName>
</protein>
<dbReference type="InterPro" id="IPR052811">
    <property type="entry name" value="Glucose_resp_signaling"/>
</dbReference>
<feature type="region of interest" description="Disordered" evidence="1">
    <location>
        <begin position="1"/>
        <end position="22"/>
    </location>
</feature>
<feature type="compositionally biased region" description="Polar residues" evidence="1">
    <location>
        <begin position="348"/>
        <end position="357"/>
    </location>
</feature>
<accession>A0A9P4NRC5</accession>
<dbReference type="InterPro" id="IPR035892">
    <property type="entry name" value="C2_domain_sf"/>
</dbReference>
<dbReference type="Gene3D" id="1.20.58.1100">
    <property type="match status" value="1"/>
</dbReference>
<dbReference type="Proteomes" id="UP000800235">
    <property type="component" value="Unassembled WGS sequence"/>
</dbReference>
<dbReference type="Gene3D" id="1.10.357.50">
    <property type="match status" value="1"/>
</dbReference>
<dbReference type="Pfam" id="PF00168">
    <property type="entry name" value="C2"/>
    <property type="match status" value="1"/>
</dbReference>
<evidence type="ECO:0000259" key="4">
    <source>
        <dbReference type="PROSITE" id="PS51259"/>
    </source>
</evidence>
<feature type="domain" description="MHD2" evidence="4">
    <location>
        <begin position="1121"/>
        <end position="1243"/>
    </location>
</feature>
<comment type="caution">
    <text evidence="5">The sequence shown here is derived from an EMBL/GenBank/DDBJ whole genome shotgun (WGS) entry which is preliminary data.</text>
</comment>
<evidence type="ECO:0000313" key="5">
    <source>
        <dbReference type="EMBL" id="KAF2430048.1"/>
    </source>
</evidence>
<feature type="domain" description="C2" evidence="2">
    <location>
        <begin position="905"/>
        <end position="1022"/>
    </location>
</feature>
<proteinExistence type="predicted"/>
<gene>
    <name evidence="5" type="ORF">EJ08DRAFT_613116</name>
</gene>
<feature type="compositionally biased region" description="Basic residues" evidence="1">
    <location>
        <begin position="1"/>
        <end position="12"/>
    </location>
</feature>
<evidence type="ECO:0008006" key="7">
    <source>
        <dbReference type="Google" id="ProtNLM"/>
    </source>
</evidence>
<evidence type="ECO:0000259" key="2">
    <source>
        <dbReference type="PROSITE" id="PS50004"/>
    </source>
</evidence>
<dbReference type="InterPro" id="IPR014772">
    <property type="entry name" value="Munc13_dom-2"/>
</dbReference>
<dbReference type="InterPro" id="IPR010439">
    <property type="entry name" value="MUN_dom"/>
</dbReference>
<evidence type="ECO:0000256" key="1">
    <source>
        <dbReference type="SAM" id="MobiDB-lite"/>
    </source>
</evidence>
<evidence type="ECO:0000313" key="6">
    <source>
        <dbReference type="Proteomes" id="UP000800235"/>
    </source>
</evidence>
<name>A0A9P4NRC5_9PEZI</name>
<dbReference type="PROSITE" id="PS51259">
    <property type="entry name" value="MHD2"/>
    <property type="match status" value="1"/>
</dbReference>
<reference evidence="5" key="1">
    <citation type="journal article" date="2020" name="Stud. Mycol.">
        <title>101 Dothideomycetes genomes: a test case for predicting lifestyles and emergence of pathogens.</title>
        <authorList>
            <person name="Haridas S."/>
            <person name="Albert R."/>
            <person name="Binder M."/>
            <person name="Bloem J."/>
            <person name="Labutti K."/>
            <person name="Salamov A."/>
            <person name="Andreopoulos B."/>
            <person name="Baker S."/>
            <person name="Barry K."/>
            <person name="Bills G."/>
            <person name="Bluhm B."/>
            <person name="Cannon C."/>
            <person name="Castanera R."/>
            <person name="Culley D."/>
            <person name="Daum C."/>
            <person name="Ezra D."/>
            <person name="Gonzalez J."/>
            <person name="Henrissat B."/>
            <person name="Kuo A."/>
            <person name="Liang C."/>
            <person name="Lipzen A."/>
            <person name="Lutzoni F."/>
            <person name="Magnuson J."/>
            <person name="Mondo S."/>
            <person name="Nolan M."/>
            <person name="Ohm R."/>
            <person name="Pangilinan J."/>
            <person name="Park H.-J."/>
            <person name="Ramirez L."/>
            <person name="Alfaro M."/>
            <person name="Sun H."/>
            <person name="Tritt A."/>
            <person name="Yoshinaga Y."/>
            <person name="Zwiers L.-H."/>
            <person name="Turgeon B."/>
            <person name="Goodwin S."/>
            <person name="Spatafora J."/>
            <person name="Crous P."/>
            <person name="Grigoriev I."/>
        </authorList>
    </citation>
    <scope>NUCLEOTIDE SEQUENCE</scope>
    <source>
        <strain evidence="5">CBS 130266</strain>
    </source>
</reference>
<dbReference type="PROSITE" id="PS51258">
    <property type="entry name" value="MHD1"/>
    <property type="match status" value="1"/>
</dbReference>
<organism evidence="5 6">
    <name type="scientific">Tothia fuscella</name>
    <dbReference type="NCBI Taxonomy" id="1048955"/>
    <lineage>
        <taxon>Eukaryota</taxon>
        <taxon>Fungi</taxon>
        <taxon>Dikarya</taxon>
        <taxon>Ascomycota</taxon>
        <taxon>Pezizomycotina</taxon>
        <taxon>Dothideomycetes</taxon>
        <taxon>Pleosporomycetidae</taxon>
        <taxon>Venturiales</taxon>
        <taxon>Cylindrosympodiaceae</taxon>
        <taxon>Tothia</taxon>
    </lineage>
</organism>
<dbReference type="Pfam" id="PF06292">
    <property type="entry name" value="MUN"/>
    <property type="match status" value="1"/>
</dbReference>
<dbReference type="Gene3D" id="2.60.40.150">
    <property type="entry name" value="C2 domain"/>
    <property type="match status" value="1"/>
</dbReference>
<dbReference type="PANTHER" id="PTHR47263">
    <property type="entry name" value="ADENYLATE CYCLASE ACTIVATION PROTEIN GIT1"/>
    <property type="match status" value="1"/>
</dbReference>
<feature type="region of interest" description="Disordered" evidence="1">
    <location>
        <begin position="348"/>
        <end position="384"/>
    </location>
</feature>
<dbReference type="CDD" id="cd04043">
    <property type="entry name" value="C2_Munc13_fungal"/>
    <property type="match status" value="1"/>
</dbReference>
<feature type="region of interest" description="Disordered" evidence="1">
    <location>
        <begin position="1249"/>
        <end position="1280"/>
    </location>
</feature>
<keyword evidence="6" id="KW-1185">Reference proteome</keyword>
<dbReference type="PANTHER" id="PTHR47263:SF1">
    <property type="entry name" value="C2 DOMAIN PROTEIN (AFU_ORTHOLOGUE AFUA_7G02350)"/>
    <property type="match status" value="1"/>
</dbReference>